<evidence type="ECO:0000313" key="1">
    <source>
        <dbReference type="EMBL" id="KKK59265.1"/>
    </source>
</evidence>
<dbReference type="EMBL" id="LAZR01063565">
    <property type="protein sequence ID" value="KKK59265.1"/>
    <property type="molecule type" value="Genomic_DNA"/>
</dbReference>
<proteinExistence type="predicted"/>
<dbReference type="AlphaFoldDB" id="A0A0F8XE79"/>
<reference evidence="1" key="1">
    <citation type="journal article" date="2015" name="Nature">
        <title>Complex archaea that bridge the gap between prokaryotes and eukaryotes.</title>
        <authorList>
            <person name="Spang A."/>
            <person name="Saw J.H."/>
            <person name="Jorgensen S.L."/>
            <person name="Zaremba-Niedzwiedzka K."/>
            <person name="Martijn J."/>
            <person name="Lind A.E."/>
            <person name="van Eijk R."/>
            <person name="Schleper C."/>
            <person name="Guy L."/>
            <person name="Ettema T.J."/>
        </authorList>
    </citation>
    <scope>NUCLEOTIDE SEQUENCE</scope>
</reference>
<comment type="caution">
    <text evidence="1">The sequence shown here is derived from an EMBL/GenBank/DDBJ whole genome shotgun (WGS) entry which is preliminary data.</text>
</comment>
<gene>
    <name evidence="1" type="ORF">LCGC14_3036130</name>
</gene>
<sequence>MGALEDALNGLSGNEAALKELATL</sequence>
<protein>
    <submittedName>
        <fullName evidence="1">Uncharacterized protein</fullName>
    </submittedName>
</protein>
<organism evidence="1">
    <name type="scientific">marine sediment metagenome</name>
    <dbReference type="NCBI Taxonomy" id="412755"/>
    <lineage>
        <taxon>unclassified sequences</taxon>
        <taxon>metagenomes</taxon>
        <taxon>ecological metagenomes</taxon>
    </lineage>
</organism>
<accession>A0A0F8XE79</accession>
<feature type="non-terminal residue" evidence="1">
    <location>
        <position position="24"/>
    </location>
</feature>
<name>A0A0F8XE79_9ZZZZ</name>